<dbReference type="Pfam" id="PF02798">
    <property type="entry name" value="GST_N"/>
    <property type="match status" value="1"/>
</dbReference>
<accession>A0A417XYA9</accession>
<dbReference type="PANTHER" id="PTHR44051:SF2">
    <property type="entry name" value="HYPOTHETICAL GLUTATHIONE S-TRANSFERASE LIKE PROTEIN"/>
    <property type="match status" value="1"/>
</dbReference>
<keyword evidence="5" id="KW-1185">Reference proteome</keyword>
<dbReference type="Pfam" id="PF00043">
    <property type="entry name" value="GST_C"/>
    <property type="match status" value="1"/>
</dbReference>
<dbReference type="GO" id="GO:0016740">
    <property type="term" value="F:transferase activity"/>
    <property type="evidence" value="ECO:0007669"/>
    <property type="project" value="UniProtKB-KW"/>
</dbReference>
<dbReference type="PROSITE" id="PS50405">
    <property type="entry name" value="GST_CTER"/>
    <property type="match status" value="1"/>
</dbReference>
<evidence type="ECO:0000313" key="4">
    <source>
        <dbReference type="EMBL" id="RHW25358.1"/>
    </source>
</evidence>
<keyword evidence="4" id="KW-0808">Transferase</keyword>
<dbReference type="Gene3D" id="1.20.1050.10">
    <property type="match status" value="1"/>
</dbReference>
<dbReference type="SFLD" id="SFLDG00358">
    <property type="entry name" value="Main_(cytGST)"/>
    <property type="match status" value="1"/>
</dbReference>
<dbReference type="InterPro" id="IPR036249">
    <property type="entry name" value="Thioredoxin-like_sf"/>
</dbReference>
<dbReference type="Proteomes" id="UP000283644">
    <property type="component" value="Unassembled WGS sequence"/>
</dbReference>
<dbReference type="OrthoDB" id="9770408at2"/>
<evidence type="ECO:0000256" key="1">
    <source>
        <dbReference type="RuleBase" id="RU003494"/>
    </source>
</evidence>
<name>A0A417XYA9_9ACTN</name>
<feature type="domain" description="GST C-terminal" evidence="3">
    <location>
        <begin position="89"/>
        <end position="212"/>
    </location>
</feature>
<dbReference type="PROSITE" id="PS50404">
    <property type="entry name" value="GST_NTER"/>
    <property type="match status" value="1"/>
</dbReference>
<dbReference type="SFLD" id="SFLDS00019">
    <property type="entry name" value="Glutathione_Transferase_(cytos"/>
    <property type="match status" value="1"/>
</dbReference>
<protein>
    <submittedName>
        <fullName evidence="4">Glutathione S-transferase</fullName>
    </submittedName>
</protein>
<dbReference type="PANTHER" id="PTHR44051">
    <property type="entry name" value="GLUTATHIONE S-TRANSFERASE-RELATED"/>
    <property type="match status" value="1"/>
</dbReference>
<dbReference type="InterPro" id="IPR040079">
    <property type="entry name" value="Glutathione_S-Trfase"/>
</dbReference>
<comment type="caution">
    <text evidence="4">The sequence shown here is derived from an EMBL/GenBank/DDBJ whole genome shotgun (WGS) entry which is preliminary data.</text>
</comment>
<reference evidence="4 5" key="1">
    <citation type="submission" date="2018-09" db="EMBL/GenBank/DDBJ databases">
        <title>Genome sequencing of Nocardioides immobilis CCTCC AB 2017083 for comparison to Nocardioides silvaticus.</title>
        <authorList>
            <person name="Li C."/>
            <person name="Wang G."/>
        </authorList>
    </citation>
    <scope>NUCLEOTIDE SEQUENCE [LARGE SCALE GENOMIC DNA]</scope>
    <source>
        <strain evidence="4 5">CCTCC AB 2017083</strain>
    </source>
</reference>
<dbReference type="RefSeq" id="WP_118926873.1">
    <property type="nucleotide sequence ID" value="NZ_QXGH01000024.1"/>
</dbReference>
<dbReference type="InterPro" id="IPR010987">
    <property type="entry name" value="Glutathione-S-Trfase_C-like"/>
</dbReference>
<organism evidence="4 5">
    <name type="scientific">Nocardioides immobilis</name>
    <dbReference type="NCBI Taxonomy" id="2049295"/>
    <lineage>
        <taxon>Bacteria</taxon>
        <taxon>Bacillati</taxon>
        <taxon>Actinomycetota</taxon>
        <taxon>Actinomycetes</taxon>
        <taxon>Propionibacteriales</taxon>
        <taxon>Nocardioidaceae</taxon>
        <taxon>Nocardioides</taxon>
    </lineage>
</organism>
<feature type="domain" description="GST N-terminal" evidence="2">
    <location>
        <begin position="1"/>
        <end position="82"/>
    </location>
</feature>
<dbReference type="SUPFAM" id="SSF47616">
    <property type="entry name" value="GST C-terminal domain-like"/>
    <property type="match status" value="1"/>
</dbReference>
<comment type="similarity">
    <text evidence="1">Belongs to the GST superfamily.</text>
</comment>
<dbReference type="Gene3D" id="3.40.30.10">
    <property type="entry name" value="Glutaredoxin"/>
    <property type="match status" value="1"/>
</dbReference>
<dbReference type="EMBL" id="QXGH01000024">
    <property type="protein sequence ID" value="RHW25358.1"/>
    <property type="molecule type" value="Genomic_DNA"/>
</dbReference>
<evidence type="ECO:0000259" key="3">
    <source>
        <dbReference type="PROSITE" id="PS50405"/>
    </source>
</evidence>
<dbReference type="AlphaFoldDB" id="A0A417XYA9"/>
<dbReference type="InterPro" id="IPR036282">
    <property type="entry name" value="Glutathione-S-Trfase_C_sf"/>
</dbReference>
<proteinExistence type="inferred from homology"/>
<sequence>MITLYDYELSADCYQARLALAVLGLEYSRVDVEFYPGREHETEWFTELSPLQQLPVLCEEETTLYDAPAILVYLASRHDPTASWYPGGDPALAGQVTLWLGFSRALAGSAGAARLHESLGHLTDIDAARSRAHTLLRVLDEHLWFGEQEGRDWLCATDRPTIADLAAFPDVALSEEGGVSRIDYPAVRRWTDRVKRIDGFVAMSGIFPAGPVAA</sequence>
<dbReference type="InterPro" id="IPR004046">
    <property type="entry name" value="GST_C"/>
</dbReference>
<dbReference type="InterPro" id="IPR004045">
    <property type="entry name" value="Glutathione_S-Trfase_N"/>
</dbReference>
<evidence type="ECO:0000313" key="5">
    <source>
        <dbReference type="Proteomes" id="UP000283644"/>
    </source>
</evidence>
<dbReference type="SUPFAM" id="SSF52833">
    <property type="entry name" value="Thioredoxin-like"/>
    <property type="match status" value="1"/>
</dbReference>
<evidence type="ECO:0000259" key="2">
    <source>
        <dbReference type="PROSITE" id="PS50404"/>
    </source>
</evidence>
<gene>
    <name evidence="4" type="ORF">D0Z08_19165</name>
</gene>